<dbReference type="RefSeq" id="XP_033396150.1">
    <property type="nucleotide sequence ID" value="XM_033537060.1"/>
</dbReference>
<protein>
    <submittedName>
        <fullName evidence="3">Carbohydrate-binding module family 63 protein</fullName>
    </submittedName>
</protein>
<dbReference type="EMBL" id="ML995489">
    <property type="protein sequence ID" value="KAF2140437.1"/>
    <property type="molecule type" value="Genomic_DNA"/>
</dbReference>
<proteinExistence type="predicted"/>
<dbReference type="NCBIfam" id="NF041144">
    <property type="entry name" value="expansin_EXLX1"/>
    <property type="match status" value="1"/>
</dbReference>
<reference evidence="3" key="1">
    <citation type="journal article" date="2020" name="Stud. Mycol.">
        <title>101 Dothideomycetes genomes: a test case for predicting lifestyles and emergence of pathogens.</title>
        <authorList>
            <person name="Haridas S."/>
            <person name="Albert R."/>
            <person name="Binder M."/>
            <person name="Bloem J."/>
            <person name="Labutti K."/>
            <person name="Salamov A."/>
            <person name="Andreopoulos B."/>
            <person name="Baker S."/>
            <person name="Barry K."/>
            <person name="Bills G."/>
            <person name="Bluhm B."/>
            <person name="Cannon C."/>
            <person name="Castanera R."/>
            <person name="Culley D."/>
            <person name="Daum C."/>
            <person name="Ezra D."/>
            <person name="Gonzalez J."/>
            <person name="Henrissat B."/>
            <person name="Kuo A."/>
            <person name="Liang C."/>
            <person name="Lipzen A."/>
            <person name="Lutzoni F."/>
            <person name="Magnuson J."/>
            <person name="Mondo S."/>
            <person name="Nolan M."/>
            <person name="Ohm R."/>
            <person name="Pangilinan J."/>
            <person name="Park H.-J."/>
            <person name="Ramirez L."/>
            <person name="Alfaro M."/>
            <person name="Sun H."/>
            <person name="Tritt A."/>
            <person name="Yoshinaga Y."/>
            <person name="Zwiers L.-H."/>
            <person name="Turgeon B."/>
            <person name="Goodwin S."/>
            <person name="Spatafora J."/>
            <person name="Crous P."/>
            <person name="Grigoriev I."/>
        </authorList>
    </citation>
    <scope>NUCLEOTIDE SEQUENCE</scope>
    <source>
        <strain evidence="3">CBS 121167</strain>
    </source>
</reference>
<dbReference type="Gene3D" id="2.40.40.10">
    <property type="entry name" value="RlpA-like domain"/>
    <property type="match status" value="1"/>
</dbReference>
<evidence type="ECO:0000256" key="2">
    <source>
        <dbReference type="SAM" id="MobiDB-lite"/>
    </source>
</evidence>
<feature type="compositionally biased region" description="Low complexity" evidence="2">
    <location>
        <begin position="83"/>
        <end position="104"/>
    </location>
</feature>
<dbReference type="CDD" id="cd22271">
    <property type="entry name" value="DPBB_EXP_N-like"/>
    <property type="match status" value="1"/>
</dbReference>
<dbReference type="GeneID" id="54294556"/>
<dbReference type="PANTHER" id="PTHR31836">
    <property type="match status" value="1"/>
</dbReference>
<dbReference type="OrthoDB" id="406505at2759"/>
<sequence length="373" mass="38055">TPANTPAYTPSSPAAGVSSVADLGSTPAYTPANTPTSVAVDTPVYTPVNTPVNTPSSVAVDTPVYTPVNTPASTPLSDVDGLGSTTPVPSSPAASTPAVGPVASTPVASSPTNMHTATEYINHTPTPVAGDSTFYKTNLHTSTQMIDHSATATASPSSGQSEGLLGGLVEGLGELVTGVATFIEGEVETGACSFQNYTLPSSLFGTAISPQSWDTASNCGSCVNVKGPKGKSIKAMVVDKGESDCPADNLNLFKDAFEELADLAIGSVDIEWEYTDCGFDSPLKLINAEGAGADLFSIQVQGANLPIAKLEVSIDGGSSWTETKRSESNFFEHSSGFGVDLVDIRVTASSGKTVTQKNVSCGSGLSIDAELNF</sequence>
<feature type="region of interest" description="Disordered" evidence="2">
    <location>
        <begin position="69"/>
        <end position="113"/>
    </location>
</feature>
<evidence type="ECO:0000256" key="1">
    <source>
        <dbReference type="ARBA" id="ARBA00022729"/>
    </source>
</evidence>
<feature type="region of interest" description="Disordered" evidence="2">
    <location>
        <begin position="1"/>
        <end position="34"/>
    </location>
</feature>
<dbReference type="PANTHER" id="PTHR31836:SF21">
    <property type="entry name" value="EXPANSIN-LIKE PROTEIN 7"/>
    <property type="match status" value="1"/>
</dbReference>
<dbReference type="InterPro" id="IPR036749">
    <property type="entry name" value="Expansin_CBD_sf"/>
</dbReference>
<dbReference type="Proteomes" id="UP000799438">
    <property type="component" value="Unassembled WGS sequence"/>
</dbReference>
<name>A0A6A6BBZ4_9PEZI</name>
<dbReference type="InterPro" id="IPR036908">
    <property type="entry name" value="RlpA-like_sf"/>
</dbReference>
<organism evidence="3 4">
    <name type="scientific">Aplosporella prunicola CBS 121167</name>
    <dbReference type="NCBI Taxonomy" id="1176127"/>
    <lineage>
        <taxon>Eukaryota</taxon>
        <taxon>Fungi</taxon>
        <taxon>Dikarya</taxon>
        <taxon>Ascomycota</taxon>
        <taxon>Pezizomycotina</taxon>
        <taxon>Dothideomycetes</taxon>
        <taxon>Dothideomycetes incertae sedis</taxon>
        <taxon>Botryosphaeriales</taxon>
        <taxon>Aplosporellaceae</taxon>
        <taxon>Aplosporella</taxon>
    </lineage>
</organism>
<dbReference type="InterPro" id="IPR051477">
    <property type="entry name" value="Expansin_CellWall"/>
</dbReference>
<feature type="compositionally biased region" description="Low complexity" evidence="2">
    <location>
        <begin position="10"/>
        <end position="21"/>
    </location>
</feature>
<dbReference type="Gene3D" id="2.60.40.760">
    <property type="entry name" value="Expansin, cellulose-binding-like domain"/>
    <property type="match status" value="1"/>
</dbReference>
<dbReference type="InterPro" id="IPR049818">
    <property type="entry name" value="Expansin_EXLX1-like"/>
</dbReference>
<gene>
    <name evidence="3" type="ORF">K452DRAFT_229797</name>
</gene>
<dbReference type="AlphaFoldDB" id="A0A6A6BBZ4"/>
<evidence type="ECO:0000313" key="4">
    <source>
        <dbReference type="Proteomes" id="UP000799438"/>
    </source>
</evidence>
<dbReference type="SUPFAM" id="SSF50685">
    <property type="entry name" value="Barwin-like endoglucanases"/>
    <property type="match status" value="1"/>
</dbReference>
<feature type="non-terminal residue" evidence="3">
    <location>
        <position position="1"/>
    </location>
</feature>
<accession>A0A6A6BBZ4</accession>
<keyword evidence="4" id="KW-1185">Reference proteome</keyword>
<evidence type="ECO:0000313" key="3">
    <source>
        <dbReference type="EMBL" id="KAF2140437.1"/>
    </source>
</evidence>
<keyword evidence="1" id="KW-0732">Signal</keyword>